<reference evidence="4 5" key="1">
    <citation type="submission" date="2019-06" db="EMBL/GenBank/DDBJ databases">
        <title>Whole genome shotgun sequence of Zoogloea ramigera NBRC 15342.</title>
        <authorList>
            <person name="Hosoyama A."/>
            <person name="Uohara A."/>
            <person name="Ohji S."/>
            <person name="Ichikawa N."/>
        </authorList>
    </citation>
    <scope>NUCLEOTIDE SEQUENCE [LARGE SCALE GENOMIC DNA]</scope>
    <source>
        <strain evidence="4 5">NBRC 15342</strain>
    </source>
</reference>
<dbReference type="GO" id="GO:0000166">
    <property type="term" value="F:nucleotide binding"/>
    <property type="evidence" value="ECO:0007669"/>
    <property type="project" value="UniProtKB-KW"/>
</dbReference>
<dbReference type="SUPFAM" id="SSF54285">
    <property type="entry name" value="MoaD/ThiS"/>
    <property type="match status" value="1"/>
</dbReference>
<dbReference type="InterPro" id="IPR003749">
    <property type="entry name" value="ThiS/MoaD-like"/>
</dbReference>
<dbReference type="InterPro" id="IPR012675">
    <property type="entry name" value="Beta-grasp_dom_sf"/>
</dbReference>
<evidence type="ECO:0000256" key="2">
    <source>
        <dbReference type="ARBA" id="ARBA00024200"/>
    </source>
</evidence>
<name>A0A4Y4CT99_ZOORA</name>
<dbReference type="PANTHER" id="PTHR33359">
    <property type="entry name" value="MOLYBDOPTERIN SYNTHASE SULFUR CARRIER SUBUNIT"/>
    <property type="match status" value="1"/>
</dbReference>
<evidence type="ECO:0000313" key="5">
    <source>
        <dbReference type="Proteomes" id="UP000318422"/>
    </source>
</evidence>
<organism evidence="4 5">
    <name type="scientific">Zoogloea ramigera</name>
    <dbReference type="NCBI Taxonomy" id="350"/>
    <lineage>
        <taxon>Bacteria</taxon>
        <taxon>Pseudomonadati</taxon>
        <taxon>Pseudomonadota</taxon>
        <taxon>Betaproteobacteria</taxon>
        <taxon>Rhodocyclales</taxon>
        <taxon>Zoogloeaceae</taxon>
        <taxon>Zoogloea</taxon>
    </lineage>
</organism>
<dbReference type="RefSeq" id="WP_141352149.1">
    <property type="nucleotide sequence ID" value="NZ_BJNV01000036.1"/>
</dbReference>
<keyword evidence="5" id="KW-1185">Reference proteome</keyword>
<dbReference type="Gene3D" id="3.10.20.30">
    <property type="match status" value="1"/>
</dbReference>
<dbReference type="AlphaFoldDB" id="A0A4Y4CT99"/>
<protein>
    <recommendedName>
        <fullName evidence="3">Molybdopterin synthase sulfur carrier subunit</fullName>
    </recommendedName>
</protein>
<comment type="similarity">
    <text evidence="2">Belongs to the MoaD family.</text>
</comment>
<dbReference type="Proteomes" id="UP000318422">
    <property type="component" value="Unassembled WGS sequence"/>
</dbReference>
<evidence type="ECO:0000256" key="3">
    <source>
        <dbReference type="ARBA" id="ARBA00024247"/>
    </source>
</evidence>
<dbReference type="GO" id="GO:0006777">
    <property type="term" value="P:Mo-molybdopterin cofactor biosynthetic process"/>
    <property type="evidence" value="ECO:0007669"/>
    <property type="project" value="InterPro"/>
</dbReference>
<evidence type="ECO:0000256" key="1">
    <source>
        <dbReference type="ARBA" id="ARBA00022741"/>
    </source>
</evidence>
<evidence type="ECO:0000313" key="4">
    <source>
        <dbReference type="EMBL" id="GEC96131.1"/>
    </source>
</evidence>
<accession>A0A4Y4CT99</accession>
<keyword evidence="1" id="KW-0547">Nucleotide-binding</keyword>
<dbReference type="GO" id="GO:1990133">
    <property type="term" value="C:molybdopterin adenylyltransferase complex"/>
    <property type="evidence" value="ECO:0007669"/>
    <property type="project" value="TreeGrafter"/>
</dbReference>
<dbReference type="OrthoDB" id="9801945at2"/>
<dbReference type="InterPro" id="IPR016155">
    <property type="entry name" value="Mopterin_synth/thiamin_S_b"/>
</dbReference>
<gene>
    <name evidence="4" type="primary">moaD_2</name>
    <name evidence="4" type="ORF">ZRA01_22040</name>
</gene>
<dbReference type="CDD" id="cd00754">
    <property type="entry name" value="Ubl_MoaD"/>
    <property type="match status" value="1"/>
</dbReference>
<dbReference type="InterPro" id="IPR044672">
    <property type="entry name" value="MOCS2A"/>
</dbReference>
<dbReference type="EMBL" id="BJNV01000036">
    <property type="protein sequence ID" value="GEC96131.1"/>
    <property type="molecule type" value="Genomic_DNA"/>
</dbReference>
<dbReference type="Pfam" id="PF02597">
    <property type="entry name" value="ThiS"/>
    <property type="match status" value="1"/>
</dbReference>
<dbReference type="PANTHER" id="PTHR33359:SF1">
    <property type="entry name" value="MOLYBDOPTERIN SYNTHASE SULFUR CARRIER SUBUNIT"/>
    <property type="match status" value="1"/>
</dbReference>
<dbReference type="NCBIfam" id="TIGR01682">
    <property type="entry name" value="moaD"/>
    <property type="match status" value="1"/>
</dbReference>
<sequence>MSVRIQYFAGLREALGMGGEEVELPAGVATVGALRDWLAGQGRDALATAKNLRCAVNQQMAGFGVAVKSGDEVAFFPPVTGG</sequence>
<comment type="caution">
    <text evidence="4">The sequence shown here is derived from an EMBL/GenBank/DDBJ whole genome shotgun (WGS) entry which is preliminary data.</text>
</comment>
<proteinExistence type="inferred from homology"/>